<accession>A0ABT8WKX5</accession>
<evidence type="ECO:0000259" key="3">
    <source>
        <dbReference type="Pfam" id="PF18962"/>
    </source>
</evidence>
<gene>
    <name evidence="4" type="ORF">Q4Q40_06370</name>
</gene>
<dbReference type="NCBIfam" id="TIGR04183">
    <property type="entry name" value="Por_Secre_tail"/>
    <property type="match status" value="1"/>
</dbReference>
<dbReference type="EMBL" id="JAUOEL010000002">
    <property type="protein sequence ID" value="MDO5973804.1"/>
    <property type="molecule type" value="Genomic_DNA"/>
</dbReference>
<feature type="signal peptide" evidence="2">
    <location>
        <begin position="1"/>
        <end position="20"/>
    </location>
</feature>
<dbReference type="InterPro" id="IPR026444">
    <property type="entry name" value="Secre_tail"/>
</dbReference>
<proteinExistence type="predicted"/>
<evidence type="ECO:0000256" key="1">
    <source>
        <dbReference type="ARBA" id="ARBA00022729"/>
    </source>
</evidence>
<evidence type="ECO:0000313" key="4">
    <source>
        <dbReference type="EMBL" id="MDO5973804.1"/>
    </source>
</evidence>
<dbReference type="Proteomes" id="UP001176806">
    <property type="component" value="Unassembled WGS sequence"/>
</dbReference>
<feature type="domain" description="Secretion system C-terminal sorting" evidence="3">
    <location>
        <begin position="194"/>
        <end position="255"/>
    </location>
</feature>
<keyword evidence="1 2" id="KW-0732">Signal</keyword>
<dbReference type="RefSeq" id="WP_303300950.1">
    <property type="nucleotide sequence ID" value="NZ_BAABDA010000051.1"/>
</dbReference>
<name>A0ABT8WKX5_9FLAO</name>
<evidence type="ECO:0000256" key="2">
    <source>
        <dbReference type="SAM" id="SignalP"/>
    </source>
</evidence>
<evidence type="ECO:0000313" key="5">
    <source>
        <dbReference type="Proteomes" id="UP001176806"/>
    </source>
</evidence>
<comment type="caution">
    <text evidence="4">The sequence shown here is derived from an EMBL/GenBank/DDBJ whole genome shotgun (WGS) entry which is preliminary data.</text>
</comment>
<feature type="chain" id="PRO_5045644935" evidence="2">
    <location>
        <begin position="21"/>
        <end position="260"/>
    </location>
</feature>
<keyword evidence="5" id="KW-1185">Reference proteome</keyword>
<dbReference type="Pfam" id="PF18962">
    <property type="entry name" value="Por_Secre_tail"/>
    <property type="match status" value="1"/>
</dbReference>
<protein>
    <submittedName>
        <fullName evidence="4">T9SS type A sorting domain-containing protein</fullName>
    </submittedName>
</protein>
<reference evidence="4" key="1">
    <citation type="submission" date="2023-07" db="EMBL/GenBank/DDBJ databases">
        <title>Two novel species in the genus Flavivirga.</title>
        <authorList>
            <person name="Kwon K."/>
        </authorList>
    </citation>
    <scope>NUCLEOTIDE SEQUENCE</scope>
    <source>
        <strain evidence="4">KACC 14158</strain>
    </source>
</reference>
<organism evidence="4 5">
    <name type="scientific">Flavivirga jejuensis</name>
    <dbReference type="NCBI Taxonomy" id="870487"/>
    <lineage>
        <taxon>Bacteria</taxon>
        <taxon>Pseudomonadati</taxon>
        <taxon>Bacteroidota</taxon>
        <taxon>Flavobacteriia</taxon>
        <taxon>Flavobacteriales</taxon>
        <taxon>Flavobacteriaceae</taxon>
        <taxon>Flavivirga</taxon>
    </lineage>
</organism>
<sequence length="260" mass="28232">MKNQLLFTFAFLAAIFIASAQSNTLTFTGTATDSETFSFGNTAMVYALSGSDFSQGGQFFGYGEEVTNPSTISESFKIKTDANNVNATLTFRYRKGAASIGSGVISVAGQADFAFTFNDDSGTDGDVANVDKYFDYTTVIPLSTTETDVTITVNEFLTNGASVTRLRFYSVEVKGDSFLSTNDIDTQVATISAYPNPVTNSFQLNSNKNIENVKLYNITGRLLKTFNTEENYDISDLATGVYLAQVKTQSSSKTLRIVKK</sequence>